<dbReference type="SUPFAM" id="SSF54909">
    <property type="entry name" value="Dimeric alpha+beta barrel"/>
    <property type="match status" value="1"/>
</dbReference>
<dbReference type="KEGG" id="mes:Meso_3710"/>
<dbReference type="AlphaFoldDB" id="Q11BZ7"/>
<protein>
    <recommendedName>
        <fullName evidence="1">ABM domain-containing protein</fullName>
    </recommendedName>
</protein>
<name>Q11BZ7_CHESB</name>
<reference evidence="2" key="1">
    <citation type="submission" date="2006-06" db="EMBL/GenBank/DDBJ databases">
        <title>Complete sequence of chromosome of Chelativorans sp. BNC1.</title>
        <authorList>
            <consortium name="US DOE Joint Genome Institute"/>
            <person name="Copeland A."/>
            <person name="Lucas S."/>
            <person name="Lapidus A."/>
            <person name="Barry K."/>
            <person name="Detter J.C."/>
            <person name="Glavina del Rio T."/>
            <person name="Hammon N."/>
            <person name="Israni S."/>
            <person name="Dalin E."/>
            <person name="Tice H."/>
            <person name="Pitluck S."/>
            <person name="Chertkov O."/>
            <person name="Brettin T."/>
            <person name="Bruce D."/>
            <person name="Han C."/>
            <person name="Tapia R."/>
            <person name="Gilna P."/>
            <person name="Schmutz J."/>
            <person name="Larimer F."/>
            <person name="Land M."/>
            <person name="Hauser L."/>
            <person name="Kyrpides N."/>
            <person name="Mikhailova N."/>
            <person name="Richardson P."/>
        </authorList>
    </citation>
    <scope>NUCLEOTIDE SEQUENCE</scope>
    <source>
        <strain evidence="2">BNC1</strain>
    </source>
</reference>
<dbReference type="Pfam" id="PF03992">
    <property type="entry name" value="ABM"/>
    <property type="match status" value="1"/>
</dbReference>
<dbReference type="STRING" id="266779.Meso_3710"/>
<gene>
    <name evidence="2" type="ordered locus">Meso_3710</name>
</gene>
<dbReference type="InterPro" id="IPR007138">
    <property type="entry name" value="ABM_dom"/>
</dbReference>
<feature type="domain" description="ABM" evidence="1">
    <location>
        <begin position="12"/>
        <end position="76"/>
    </location>
</feature>
<dbReference type="EMBL" id="CP000390">
    <property type="protein sequence ID" value="ABG65078.1"/>
    <property type="molecule type" value="Genomic_DNA"/>
</dbReference>
<evidence type="ECO:0000313" key="2">
    <source>
        <dbReference type="EMBL" id="ABG65078.1"/>
    </source>
</evidence>
<evidence type="ECO:0000259" key="1">
    <source>
        <dbReference type="Pfam" id="PF03992"/>
    </source>
</evidence>
<dbReference type="HOGENOM" id="CLU_2354464_0_0_5"/>
<dbReference type="eggNOG" id="COG1359">
    <property type="taxonomic scope" value="Bacteria"/>
</dbReference>
<dbReference type="InterPro" id="IPR011008">
    <property type="entry name" value="Dimeric_a/b-barrel"/>
</dbReference>
<proteinExistence type="predicted"/>
<accession>Q11BZ7</accession>
<organism evidence="2">
    <name type="scientific">Chelativorans sp. (strain BNC1)</name>
    <dbReference type="NCBI Taxonomy" id="266779"/>
    <lineage>
        <taxon>Bacteria</taxon>
        <taxon>Pseudomonadati</taxon>
        <taxon>Pseudomonadota</taxon>
        <taxon>Alphaproteobacteria</taxon>
        <taxon>Hyphomicrobiales</taxon>
        <taxon>Phyllobacteriaceae</taxon>
        <taxon>Chelativorans</taxon>
    </lineage>
</organism>
<sequence length="101" mass="11781">MTMLLKIGWGRLRPGGWEDFERDYVTLHDSNLVAGRQSYYLVQDITQPDAGFALTVWSNEAELAAYDNSALRQQTVSQLQKHFTDRNNNQICRIRHHKTWS</sequence>